<dbReference type="InterPro" id="IPR002123">
    <property type="entry name" value="Plipid/glycerol_acylTrfase"/>
</dbReference>
<keyword evidence="2" id="KW-0808">Transferase</keyword>
<organism evidence="2 3">
    <name type="scientific">Candidatus Caccoplasma merdipullorum</name>
    <dbReference type="NCBI Taxonomy" id="2840718"/>
    <lineage>
        <taxon>Bacteria</taxon>
        <taxon>Pseudomonadati</taxon>
        <taxon>Bacteroidota</taxon>
        <taxon>Bacteroidia</taxon>
        <taxon>Bacteroidales</taxon>
        <taxon>Bacteroidaceae</taxon>
        <taxon>Bacteroidaceae incertae sedis</taxon>
        <taxon>Candidatus Caccoplasma</taxon>
    </lineage>
</organism>
<accession>A0A9D9H778</accession>
<name>A0A9D9H778_9BACT</name>
<dbReference type="GO" id="GO:0042840">
    <property type="term" value="P:D-glucuronate catabolic process"/>
    <property type="evidence" value="ECO:0007669"/>
    <property type="project" value="TreeGrafter"/>
</dbReference>
<dbReference type="AlphaFoldDB" id="A0A9D9H778"/>
<dbReference type="GO" id="GO:0019698">
    <property type="term" value="P:D-galacturonate catabolic process"/>
    <property type="evidence" value="ECO:0007669"/>
    <property type="project" value="TreeGrafter"/>
</dbReference>
<dbReference type="SUPFAM" id="SSF69593">
    <property type="entry name" value="Glycerol-3-phosphate (1)-acyltransferase"/>
    <property type="match status" value="1"/>
</dbReference>
<reference evidence="2" key="1">
    <citation type="submission" date="2020-10" db="EMBL/GenBank/DDBJ databases">
        <authorList>
            <person name="Gilroy R."/>
        </authorList>
    </citation>
    <scope>NUCLEOTIDE SEQUENCE</scope>
    <source>
        <strain evidence="2">G3-4614</strain>
    </source>
</reference>
<evidence type="ECO:0000313" key="2">
    <source>
        <dbReference type="EMBL" id="MBO8437737.1"/>
    </source>
</evidence>
<gene>
    <name evidence="2" type="ORF">IAC54_02415</name>
</gene>
<dbReference type="PANTHER" id="PTHR30068:SF3">
    <property type="entry name" value="PHOSPHOLIPID_GLYCEROL ACYLTRANSFERASE DOMAIN-CONTAINING PROTEIN"/>
    <property type="match status" value="1"/>
</dbReference>
<dbReference type="PANTHER" id="PTHR30068">
    <property type="entry name" value="URONATE ISOMERASE"/>
    <property type="match status" value="1"/>
</dbReference>
<evidence type="ECO:0000259" key="1">
    <source>
        <dbReference type="Pfam" id="PF01553"/>
    </source>
</evidence>
<reference evidence="2" key="2">
    <citation type="journal article" date="2021" name="PeerJ">
        <title>Extensive microbial diversity within the chicken gut microbiome revealed by metagenomics and culture.</title>
        <authorList>
            <person name="Gilroy R."/>
            <person name="Ravi A."/>
            <person name="Getino M."/>
            <person name="Pursley I."/>
            <person name="Horton D.L."/>
            <person name="Alikhan N.F."/>
            <person name="Baker D."/>
            <person name="Gharbi K."/>
            <person name="Hall N."/>
            <person name="Watson M."/>
            <person name="Adriaenssens E.M."/>
            <person name="Foster-Nyarko E."/>
            <person name="Jarju S."/>
            <person name="Secka A."/>
            <person name="Antonio M."/>
            <person name="Oren A."/>
            <person name="Chaudhuri R.R."/>
            <person name="La Ragione R."/>
            <person name="Hildebrand F."/>
            <person name="Pallen M.J."/>
        </authorList>
    </citation>
    <scope>NUCLEOTIDE SEQUENCE</scope>
    <source>
        <strain evidence="2">G3-4614</strain>
    </source>
</reference>
<sequence>MDEQFDDIRPFNDDEIPAAVASLSKEEYFRKAIGFLPGDTETFMKEFSTVSTTDEFQTRMLFPFLKWIAATTSDSLRGVGFENLDPSKSYTYISNHRDILLDATLLGLLLAEHGIPTPETALGDNLLVYPWMSELVRVNKSIIVYRNMPMMKTLEEAHRLSGYINHALRDKNRSVWIAQREGRAKNSDDRTQESVIKMLAFEGEGDIRHNVEALHIVPVSISYEYDPCDYLKAREFQLKRDNPEFKKSPKDDLNSMSTGLLGKKGNIRFTISGSISDEAAKLPCHLKRAEYFTAVAGIMDRRIHQGYCMFSGNYVAYDLLTGTEQFAGKYTEAEKQKFQDYLEGQLSKIDNLPNPDYKYLRTKILEMYANPLRNKMAVSDMP</sequence>
<dbReference type="Pfam" id="PF01553">
    <property type="entry name" value="Acyltransferase"/>
    <property type="match status" value="1"/>
</dbReference>
<evidence type="ECO:0000313" key="3">
    <source>
        <dbReference type="Proteomes" id="UP000823636"/>
    </source>
</evidence>
<dbReference type="Proteomes" id="UP000823636">
    <property type="component" value="Unassembled WGS sequence"/>
</dbReference>
<feature type="domain" description="Phospholipid/glycerol acyltransferase" evidence="1">
    <location>
        <begin position="81"/>
        <end position="221"/>
    </location>
</feature>
<proteinExistence type="predicted"/>
<protein>
    <submittedName>
        <fullName evidence="2">1-acyl-sn-glycerol-3-phosphate acyltransferase</fullName>
    </submittedName>
</protein>
<dbReference type="GO" id="GO:0016746">
    <property type="term" value="F:acyltransferase activity"/>
    <property type="evidence" value="ECO:0007669"/>
    <property type="project" value="UniProtKB-KW"/>
</dbReference>
<keyword evidence="2" id="KW-0012">Acyltransferase</keyword>
<comment type="caution">
    <text evidence="2">The sequence shown here is derived from an EMBL/GenBank/DDBJ whole genome shotgun (WGS) entry which is preliminary data.</text>
</comment>
<dbReference type="EMBL" id="JADIMW010000025">
    <property type="protein sequence ID" value="MBO8437737.1"/>
    <property type="molecule type" value="Genomic_DNA"/>
</dbReference>